<feature type="transmembrane region" description="Helical" evidence="1">
    <location>
        <begin position="102"/>
        <end position="121"/>
    </location>
</feature>
<keyword evidence="1" id="KW-0472">Membrane</keyword>
<keyword evidence="1" id="KW-0812">Transmembrane</keyword>
<feature type="transmembrane region" description="Helical" evidence="1">
    <location>
        <begin position="70"/>
        <end position="96"/>
    </location>
</feature>
<name>A0A0F9XQ05_9ZZZZ</name>
<dbReference type="AlphaFoldDB" id="A0A0F9XQ05"/>
<keyword evidence="1" id="KW-1133">Transmembrane helix</keyword>
<protein>
    <submittedName>
        <fullName evidence="2">Uncharacterized protein</fullName>
    </submittedName>
</protein>
<comment type="caution">
    <text evidence="2">The sequence shown here is derived from an EMBL/GenBank/DDBJ whole genome shotgun (WGS) entry which is preliminary data.</text>
</comment>
<sequence>MNKQSAIHALILVTLFGWLLVPEPLQGWLFFPVWIGACWLIFTGSREAALLRRRTWLDQYLLANSPWHRLLRGGALMTAWHLLLAALLSLFMLVKLLVLSPWLWLVLLLNLPMLLVLTRALTARMRAHIKPASLPALVRRFVVPLNVALLTLVYLVVTLNLPQPDMQGQTWNEAVAVHLDAASSQLALLAFFERSYLLVDLTLQWALQNTMGDTDRNGGLALVGWSLLMLTGSAFIWAYVRVLVGADALFRGASIDEQA</sequence>
<evidence type="ECO:0000313" key="2">
    <source>
        <dbReference type="EMBL" id="KKO01527.1"/>
    </source>
</evidence>
<proteinExistence type="predicted"/>
<dbReference type="EMBL" id="LAZR01000035">
    <property type="protein sequence ID" value="KKO01527.1"/>
    <property type="molecule type" value="Genomic_DNA"/>
</dbReference>
<feature type="transmembrane region" description="Helical" evidence="1">
    <location>
        <begin position="141"/>
        <end position="161"/>
    </location>
</feature>
<evidence type="ECO:0000256" key="1">
    <source>
        <dbReference type="SAM" id="Phobius"/>
    </source>
</evidence>
<reference evidence="2" key="1">
    <citation type="journal article" date="2015" name="Nature">
        <title>Complex archaea that bridge the gap between prokaryotes and eukaryotes.</title>
        <authorList>
            <person name="Spang A."/>
            <person name="Saw J.H."/>
            <person name="Jorgensen S.L."/>
            <person name="Zaremba-Niedzwiedzka K."/>
            <person name="Martijn J."/>
            <person name="Lind A.E."/>
            <person name="van Eijk R."/>
            <person name="Schleper C."/>
            <person name="Guy L."/>
            <person name="Ettema T.J."/>
        </authorList>
    </citation>
    <scope>NUCLEOTIDE SEQUENCE</scope>
</reference>
<feature type="transmembrane region" description="Helical" evidence="1">
    <location>
        <begin position="220"/>
        <end position="240"/>
    </location>
</feature>
<feature type="transmembrane region" description="Helical" evidence="1">
    <location>
        <begin position="27"/>
        <end position="49"/>
    </location>
</feature>
<accession>A0A0F9XQ05</accession>
<gene>
    <name evidence="2" type="ORF">LCGC14_0117410</name>
</gene>
<feature type="transmembrane region" description="Helical" evidence="1">
    <location>
        <begin position="5"/>
        <end position="21"/>
    </location>
</feature>
<organism evidence="2">
    <name type="scientific">marine sediment metagenome</name>
    <dbReference type="NCBI Taxonomy" id="412755"/>
    <lineage>
        <taxon>unclassified sequences</taxon>
        <taxon>metagenomes</taxon>
        <taxon>ecological metagenomes</taxon>
    </lineage>
</organism>